<proteinExistence type="predicted"/>
<dbReference type="Proteomes" id="UP000198582">
    <property type="component" value="Unassembled WGS sequence"/>
</dbReference>
<keyword evidence="2" id="KW-1185">Reference proteome</keyword>
<reference evidence="1 2" key="1">
    <citation type="submission" date="2016-10" db="EMBL/GenBank/DDBJ databases">
        <authorList>
            <person name="de Groot N.N."/>
        </authorList>
    </citation>
    <scope>NUCLEOTIDE SEQUENCE [LARGE SCALE GENOMIC DNA]</scope>
    <source>
        <strain evidence="1 2">DSM 44993</strain>
    </source>
</reference>
<gene>
    <name evidence="1" type="ORF">SAMN04489732_109268</name>
</gene>
<name>A0A1H8XXW7_9PSEU</name>
<organism evidence="1 2">
    <name type="scientific">Amycolatopsis saalfeldensis</name>
    <dbReference type="NCBI Taxonomy" id="394193"/>
    <lineage>
        <taxon>Bacteria</taxon>
        <taxon>Bacillati</taxon>
        <taxon>Actinomycetota</taxon>
        <taxon>Actinomycetes</taxon>
        <taxon>Pseudonocardiales</taxon>
        <taxon>Pseudonocardiaceae</taxon>
        <taxon>Amycolatopsis</taxon>
    </lineage>
</organism>
<dbReference type="AlphaFoldDB" id="A0A1H8XXW7"/>
<accession>A0A1H8XXW7</accession>
<sequence length="30" mass="3553">MILLSSQYNEVGRAVRSLKRRFDELRQEAS</sequence>
<evidence type="ECO:0000313" key="2">
    <source>
        <dbReference type="Proteomes" id="UP000198582"/>
    </source>
</evidence>
<protein>
    <submittedName>
        <fullName evidence="1">Uncharacterized protein</fullName>
    </submittedName>
</protein>
<dbReference type="EMBL" id="FOEF01000009">
    <property type="protein sequence ID" value="SEP44631.1"/>
    <property type="molecule type" value="Genomic_DNA"/>
</dbReference>
<evidence type="ECO:0000313" key="1">
    <source>
        <dbReference type="EMBL" id="SEP44631.1"/>
    </source>
</evidence>